<comment type="caution">
    <text evidence="1">The sequence shown here is derived from an EMBL/GenBank/DDBJ whole genome shotgun (WGS) entry which is preliminary data.</text>
</comment>
<accession>A0A8H4P811</accession>
<name>A0A8H4P811_9HYPO</name>
<dbReference type="Proteomes" id="UP000554235">
    <property type="component" value="Unassembled WGS sequence"/>
</dbReference>
<proteinExistence type="predicted"/>
<keyword evidence="2" id="KW-1185">Reference proteome</keyword>
<sequence length="310" mass="34976">MRHISIAAFDDQVNNRLRRVPETSKLPIWNTPAPPDLSSCSAFPAGFSSWQRYHAVEVDKITGITFFFLSGRLFGIHIHSTEEPCAMSTYERFANRLGPRIVWIYLSISKKDRLLVLGVREEPKRRLNILARTQKLGNVVLGQHIKGGFKDRCLGKSAPITLIHGEPIEGYPVHFFGAYCALSSATPLPDPFRLETPGPDPIGDDSYFSWAPVEGVSSTITFIDQATGFCRGIMFQYYNGGSRAIGQCRLHVDPTESVIQPLMLCFRAESYRSRSDKMHHGIPQGWECQLLRGYVKFWFTSRSSFLAIQN</sequence>
<dbReference type="EMBL" id="JAADYS010001497">
    <property type="protein sequence ID" value="KAF4462660.1"/>
    <property type="molecule type" value="Genomic_DNA"/>
</dbReference>
<organism evidence="1 2">
    <name type="scientific">Fusarium albosuccineum</name>
    <dbReference type="NCBI Taxonomy" id="1237068"/>
    <lineage>
        <taxon>Eukaryota</taxon>
        <taxon>Fungi</taxon>
        <taxon>Dikarya</taxon>
        <taxon>Ascomycota</taxon>
        <taxon>Pezizomycotina</taxon>
        <taxon>Sordariomycetes</taxon>
        <taxon>Hypocreomycetidae</taxon>
        <taxon>Hypocreales</taxon>
        <taxon>Nectriaceae</taxon>
        <taxon>Fusarium</taxon>
        <taxon>Fusarium decemcellulare species complex</taxon>
    </lineage>
</organism>
<protein>
    <submittedName>
        <fullName evidence="1">Uncharacterized protein</fullName>
    </submittedName>
</protein>
<dbReference type="AlphaFoldDB" id="A0A8H4P811"/>
<gene>
    <name evidence="1" type="ORF">FALBO_10520</name>
</gene>
<reference evidence="1 2" key="1">
    <citation type="submission" date="2020-01" db="EMBL/GenBank/DDBJ databases">
        <title>Identification and distribution of gene clusters putatively required for synthesis of sphingolipid metabolism inhibitors in phylogenetically diverse species of the filamentous fungus Fusarium.</title>
        <authorList>
            <person name="Kim H.-S."/>
            <person name="Busman M."/>
            <person name="Brown D.W."/>
            <person name="Divon H."/>
            <person name="Uhlig S."/>
            <person name="Proctor R.H."/>
        </authorList>
    </citation>
    <scope>NUCLEOTIDE SEQUENCE [LARGE SCALE GENOMIC DNA]</scope>
    <source>
        <strain evidence="1 2">NRRL 20459</strain>
    </source>
</reference>
<dbReference type="OrthoDB" id="4763081at2759"/>
<evidence type="ECO:0000313" key="2">
    <source>
        <dbReference type="Proteomes" id="UP000554235"/>
    </source>
</evidence>
<evidence type="ECO:0000313" key="1">
    <source>
        <dbReference type="EMBL" id="KAF4462660.1"/>
    </source>
</evidence>